<dbReference type="AlphaFoldDB" id="A0A8J2UCX9"/>
<dbReference type="EMBL" id="BMJC01000002">
    <property type="protein sequence ID" value="GGA98633.1"/>
    <property type="molecule type" value="Genomic_DNA"/>
</dbReference>
<dbReference type="InterPro" id="IPR036388">
    <property type="entry name" value="WH-like_DNA-bd_sf"/>
</dbReference>
<dbReference type="SUPFAM" id="SSF46785">
    <property type="entry name" value="Winged helix' DNA-binding domain"/>
    <property type="match status" value="1"/>
</dbReference>
<keyword evidence="2" id="KW-1185">Reference proteome</keyword>
<reference evidence="1" key="1">
    <citation type="journal article" date="2014" name="Int. J. Syst. Evol. Microbiol.">
        <title>Complete genome sequence of Corynebacterium casei LMG S-19264T (=DSM 44701T), isolated from a smear-ripened cheese.</title>
        <authorList>
            <consortium name="US DOE Joint Genome Institute (JGI-PGF)"/>
            <person name="Walter F."/>
            <person name="Albersmeier A."/>
            <person name="Kalinowski J."/>
            <person name="Ruckert C."/>
        </authorList>
    </citation>
    <scope>NUCLEOTIDE SEQUENCE</scope>
    <source>
        <strain evidence="1">CGMCC 1.15448</strain>
    </source>
</reference>
<evidence type="ECO:0000313" key="1">
    <source>
        <dbReference type="EMBL" id="GGA98633.1"/>
    </source>
</evidence>
<dbReference type="PANTHER" id="PTHR30432:SF1">
    <property type="entry name" value="DNA-BINDING TRANSCRIPTIONAL DUAL REGULATOR MODE"/>
    <property type="match status" value="1"/>
</dbReference>
<dbReference type="RefSeq" id="WP_188931528.1">
    <property type="nucleotide sequence ID" value="NZ_BMJC01000002.1"/>
</dbReference>
<accession>A0A8J2UCX9</accession>
<dbReference type="InterPro" id="IPR036390">
    <property type="entry name" value="WH_DNA-bd_sf"/>
</dbReference>
<name>A0A8J2UCX9_9BACT</name>
<dbReference type="InterPro" id="IPR051815">
    <property type="entry name" value="Molybdate_resp_trans_reg"/>
</dbReference>
<reference evidence="1" key="2">
    <citation type="submission" date="2020-09" db="EMBL/GenBank/DDBJ databases">
        <authorList>
            <person name="Sun Q."/>
            <person name="Zhou Y."/>
        </authorList>
    </citation>
    <scope>NUCLEOTIDE SEQUENCE</scope>
    <source>
        <strain evidence="1">CGMCC 1.15448</strain>
    </source>
</reference>
<comment type="caution">
    <text evidence="1">The sequence shown here is derived from an EMBL/GenBank/DDBJ whole genome shotgun (WGS) entry which is preliminary data.</text>
</comment>
<organism evidence="1 2">
    <name type="scientific">Puia dinghuensis</name>
    <dbReference type="NCBI Taxonomy" id="1792502"/>
    <lineage>
        <taxon>Bacteria</taxon>
        <taxon>Pseudomonadati</taxon>
        <taxon>Bacteroidota</taxon>
        <taxon>Chitinophagia</taxon>
        <taxon>Chitinophagales</taxon>
        <taxon>Chitinophagaceae</taxon>
        <taxon>Puia</taxon>
    </lineage>
</organism>
<gene>
    <name evidence="1" type="ORF">GCM10011511_22430</name>
</gene>
<proteinExistence type="predicted"/>
<sequence length="123" mass="13823">MAKPQNKILPAEGIQLNGRLWLEYEGHRFFGPGPVQLLELIEETGSISAAAKKMQMSYKKAWDIVNNLNTTTITPLVITATGGEKGGGSTISPEARELIDWYKQLRQRFTLFLEAETQHINKH</sequence>
<dbReference type="PANTHER" id="PTHR30432">
    <property type="entry name" value="TRANSCRIPTIONAL REGULATOR MODE"/>
    <property type="match status" value="1"/>
</dbReference>
<dbReference type="Proteomes" id="UP000607559">
    <property type="component" value="Unassembled WGS sequence"/>
</dbReference>
<dbReference type="Gene3D" id="1.10.10.10">
    <property type="entry name" value="Winged helix-like DNA-binding domain superfamily/Winged helix DNA-binding domain"/>
    <property type="match status" value="1"/>
</dbReference>
<protein>
    <submittedName>
        <fullName evidence="1">Molybdenum transporter</fullName>
    </submittedName>
</protein>
<evidence type="ECO:0000313" key="2">
    <source>
        <dbReference type="Proteomes" id="UP000607559"/>
    </source>
</evidence>